<dbReference type="GO" id="GO:0003860">
    <property type="term" value="F:3-hydroxyisobutyryl-CoA hydrolase activity"/>
    <property type="evidence" value="ECO:0007669"/>
    <property type="project" value="UniProtKB-UniRule"/>
</dbReference>
<reference evidence="4" key="1">
    <citation type="submission" date="2019-09" db="EMBL/GenBank/DDBJ databases">
        <title>Draft genome information of white flower Hibiscus syriacus.</title>
        <authorList>
            <person name="Kim Y.-M."/>
        </authorList>
    </citation>
    <scope>NUCLEOTIDE SEQUENCE [LARGE SCALE GENOMIC DNA]</scope>
    <source>
        <strain evidence="4">YM2019G1</strain>
    </source>
</reference>
<comment type="catalytic activity">
    <reaction evidence="2">
        <text>3-hydroxy-2-methylpropanoyl-CoA + H2O = 3-hydroxy-2-methylpropanoate + CoA + H(+)</text>
        <dbReference type="Rhea" id="RHEA:20888"/>
        <dbReference type="ChEBI" id="CHEBI:11805"/>
        <dbReference type="ChEBI" id="CHEBI:15377"/>
        <dbReference type="ChEBI" id="CHEBI:15378"/>
        <dbReference type="ChEBI" id="CHEBI:57287"/>
        <dbReference type="ChEBI" id="CHEBI:57340"/>
        <dbReference type="EC" id="3.1.2.4"/>
    </reaction>
</comment>
<dbReference type="EMBL" id="VEPZ02000423">
    <property type="protein sequence ID" value="KAE8725440.1"/>
    <property type="molecule type" value="Genomic_DNA"/>
</dbReference>
<evidence type="ECO:0000313" key="4">
    <source>
        <dbReference type="EMBL" id="KAE8725440.1"/>
    </source>
</evidence>
<dbReference type="Pfam" id="PF16113">
    <property type="entry name" value="ECH_2"/>
    <property type="match status" value="1"/>
</dbReference>
<comment type="function">
    <text evidence="2">Hydrolyzes 3-hydroxyisobutyryl-CoA (HIBYL-CoA), a saline catabolite. Has high activity toward isobutyryl-CoA. Could be an isobutyryl-CoA dehydrogenase that functions in valine catabolism.</text>
</comment>
<dbReference type="PANTHER" id="PTHR43176:SF3">
    <property type="entry name" value="3-HYDROXYISOBUTYRYL-COA HYDROLASE, MITOCHONDRIAL"/>
    <property type="match status" value="1"/>
</dbReference>
<dbReference type="AlphaFoldDB" id="A0A6A3C862"/>
<feature type="domain" description="Enoyl-CoA hydratase/isomerase" evidence="3">
    <location>
        <begin position="51"/>
        <end position="162"/>
    </location>
</feature>
<keyword evidence="1 2" id="KW-0378">Hydrolase</keyword>
<comment type="pathway">
    <text evidence="2">Amino-acid degradation; L-valine degradation.</text>
</comment>
<comment type="caution">
    <text evidence="4">The sequence shown here is derived from an EMBL/GenBank/DDBJ whole genome shotgun (WGS) entry which is preliminary data.</text>
</comment>
<dbReference type="PANTHER" id="PTHR43176">
    <property type="entry name" value="3-HYDROXYISOBUTYRYL-COA HYDROLASE-RELATED"/>
    <property type="match status" value="1"/>
</dbReference>
<sequence length="186" mass="21242">MLVPRSGKMEATVVKLTTFQKKLENSRSFTKKLISYIISLHVALQTHFVPSAENEAVDGSDGWISTTIQTLKKASPTSLKISLRSSRVGRLQGVGPCLVREYRMTCHFLRREFSKDFFEVPAVSNLCILARFVSHHFFNQLKSMWEPTKLELITGTQVDNYFSKMKNEDWEDLKLPAGSKFTYNGQ</sequence>
<evidence type="ECO:0000256" key="2">
    <source>
        <dbReference type="RuleBase" id="RU369070"/>
    </source>
</evidence>
<accession>A0A6A3C862</accession>
<evidence type="ECO:0000313" key="5">
    <source>
        <dbReference type="Proteomes" id="UP000436088"/>
    </source>
</evidence>
<evidence type="ECO:0000259" key="3">
    <source>
        <dbReference type="Pfam" id="PF16113"/>
    </source>
</evidence>
<dbReference type="GO" id="GO:0006574">
    <property type="term" value="P:L-valine catabolic process"/>
    <property type="evidence" value="ECO:0007669"/>
    <property type="project" value="UniProtKB-UniRule"/>
</dbReference>
<dbReference type="InterPro" id="IPR032259">
    <property type="entry name" value="HIBYL-CoA-H"/>
</dbReference>
<comment type="similarity">
    <text evidence="2">Belongs to the enoyl-CoA hydratase/isomerase family.</text>
</comment>
<dbReference type="Gene3D" id="3.90.226.10">
    <property type="entry name" value="2-enoyl-CoA Hydratase, Chain A, domain 1"/>
    <property type="match status" value="1"/>
</dbReference>
<proteinExistence type="inferred from homology"/>
<keyword evidence="5" id="KW-1185">Reference proteome</keyword>
<evidence type="ECO:0000256" key="1">
    <source>
        <dbReference type="ARBA" id="ARBA00022801"/>
    </source>
</evidence>
<dbReference type="Proteomes" id="UP000436088">
    <property type="component" value="Unassembled WGS sequence"/>
</dbReference>
<protein>
    <recommendedName>
        <fullName evidence="2">3-hydroxyisobutyryl-CoA hydrolase</fullName>
        <shortName evidence="2">HIB-CoA hydrolase</shortName>
        <shortName evidence="2">HIBYL-CoA-H</shortName>
        <ecNumber evidence="2">3.1.2.4</ecNumber>
    </recommendedName>
    <alternativeName>
        <fullName evidence="2">3-hydroxyisobutyryl-coenzyme A hydrolase</fullName>
    </alternativeName>
</protein>
<gene>
    <name evidence="4" type="ORF">F3Y22_tig00008788pilonHSYRG00001</name>
</gene>
<dbReference type="EC" id="3.1.2.4" evidence="2"/>
<name>A0A6A3C862_HIBSY</name>
<organism evidence="4 5">
    <name type="scientific">Hibiscus syriacus</name>
    <name type="common">Rose of Sharon</name>
    <dbReference type="NCBI Taxonomy" id="106335"/>
    <lineage>
        <taxon>Eukaryota</taxon>
        <taxon>Viridiplantae</taxon>
        <taxon>Streptophyta</taxon>
        <taxon>Embryophyta</taxon>
        <taxon>Tracheophyta</taxon>
        <taxon>Spermatophyta</taxon>
        <taxon>Magnoliopsida</taxon>
        <taxon>eudicotyledons</taxon>
        <taxon>Gunneridae</taxon>
        <taxon>Pentapetalae</taxon>
        <taxon>rosids</taxon>
        <taxon>malvids</taxon>
        <taxon>Malvales</taxon>
        <taxon>Malvaceae</taxon>
        <taxon>Malvoideae</taxon>
        <taxon>Hibiscus</taxon>
    </lineage>
</organism>
<dbReference type="InterPro" id="IPR045004">
    <property type="entry name" value="ECH_dom"/>
</dbReference>